<sequence>MDFVEVMVADELANPLPPQVLREVDAPSYSILLLHYVEVAQLTLIL</sequence>
<protein>
    <submittedName>
        <fullName evidence="1">Uncharacterized protein</fullName>
    </submittedName>
</protein>
<comment type="caution">
    <text evidence="1">The sequence shown here is derived from an EMBL/GenBank/DDBJ whole genome shotgun (WGS) entry which is preliminary data.</text>
</comment>
<name>A0AAV4LG76_9BACL</name>
<keyword evidence="2" id="KW-1185">Reference proteome</keyword>
<evidence type="ECO:0000313" key="1">
    <source>
        <dbReference type="EMBL" id="GIM46467.1"/>
    </source>
</evidence>
<dbReference type="Proteomes" id="UP001057291">
    <property type="component" value="Unassembled WGS sequence"/>
</dbReference>
<dbReference type="EMBL" id="BOQE01000001">
    <property type="protein sequence ID" value="GIM46467.1"/>
    <property type="molecule type" value="Genomic_DNA"/>
</dbReference>
<dbReference type="AlphaFoldDB" id="A0AAV4LG76"/>
<gene>
    <name evidence="1" type="ORF">DNHGIG_20160</name>
</gene>
<accession>A0AAV4LG76</accession>
<reference evidence="1" key="1">
    <citation type="journal article" date="2023" name="Int. J. Syst. Evol. Microbiol.">
        <title>Collibacillus ludicampi gen. nov., sp. nov., a new soil bacterium of the family Alicyclobacillaceae.</title>
        <authorList>
            <person name="Jojima T."/>
            <person name="Ioku Y."/>
            <person name="Fukuta Y."/>
            <person name="Shirasaka N."/>
            <person name="Matsumura Y."/>
            <person name="Mori M."/>
        </authorList>
    </citation>
    <scope>NUCLEOTIDE SEQUENCE</scope>
    <source>
        <strain evidence="1">TP075</strain>
    </source>
</reference>
<organism evidence="1 2">
    <name type="scientific">Collibacillus ludicampi</name>
    <dbReference type="NCBI Taxonomy" id="2771369"/>
    <lineage>
        <taxon>Bacteria</taxon>
        <taxon>Bacillati</taxon>
        <taxon>Bacillota</taxon>
        <taxon>Bacilli</taxon>
        <taxon>Bacillales</taxon>
        <taxon>Alicyclobacillaceae</taxon>
        <taxon>Collibacillus</taxon>
    </lineage>
</organism>
<evidence type="ECO:0000313" key="2">
    <source>
        <dbReference type="Proteomes" id="UP001057291"/>
    </source>
</evidence>
<proteinExistence type="predicted"/>